<dbReference type="Ensembl" id="ENSOTST00005080039.2">
    <property type="protein sequence ID" value="ENSOTSP00005073887.1"/>
    <property type="gene ID" value="ENSOTSG00005034821.2"/>
</dbReference>
<keyword evidence="2" id="KW-0472">Membrane</keyword>
<keyword evidence="5" id="KW-1185">Reference proteome</keyword>
<proteinExistence type="predicted"/>
<dbReference type="Proteomes" id="UP000694402">
    <property type="component" value="Unassembled WGS sequence"/>
</dbReference>
<reference evidence="4" key="1">
    <citation type="submission" date="2025-08" db="UniProtKB">
        <authorList>
            <consortium name="Ensembl"/>
        </authorList>
    </citation>
    <scope>IDENTIFICATION</scope>
</reference>
<keyword evidence="2" id="KW-0812">Transmembrane</keyword>
<dbReference type="GeneTree" id="ENSGT00950000185738"/>
<evidence type="ECO:0000256" key="3">
    <source>
        <dbReference type="SAM" id="SignalP"/>
    </source>
</evidence>
<feature type="region of interest" description="Disordered" evidence="1">
    <location>
        <begin position="108"/>
        <end position="132"/>
    </location>
</feature>
<feature type="transmembrane region" description="Helical" evidence="2">
    <location>
        <begin position="139"/>
        <end position="158"/>
    </location>
</feature>
<organism evidence="4 5">
    <name type="scientific">Oncorhynchus tshawytscha</name>
    <name type="common">Chinook salmon</name>
    <name type="synonym">Salmo tshawytscha</name>
    <dbReference type="NCBI Taxonomy" id="74940"/>
    <lineage>
        <taxon>Eukaryota</taxon>
        <taxon>Metazoa</taxon>
        <taxon>Chordata</taxon>
        <taxon>Craniata</taxon>
        <taxon>Vertebrata</taxon>
        <taxon>Euteleostomi</taxon>
        <taxon>Actinopterygii</taxon>
        <taxon>Neopterygii</taxon>
        <taxon>Teleostei</taxon>
        <taxon>Protacanthopterygii</taxon>
        <taxon>Salmoniformes</taxon>
        <taxon>Salmonidae</taxon>
        <taxon>Salmoninae</taxon>
        <taxon>Oncorhynchus</taxon>
    </lineage>
</organism>
<evidence type="ECO:0000313" key="4">
    <source>
        <dbReference type="Ensembl" id="ENSOTSP00005073887.1"/>
    </source>
</evidence>
<accession>A0A8C8I4R7</accession>
<feature type="compositionally biased region" description="Basic and acidic residues" evidence="1">
    <location>
        <begin position="108"/>
        <end position="118"/>
    </location>
</feature>
<evidence type="ECO:0000256" key="2">
    <source>
        <dbReference type="SAM" id="Phobius"/>
    </source>
</evidence>
<protein>
    <submittedName>
        <fullName evidence="4">Uncharacterized protein</fullName>
    </submittedName>
</protein>
<feature type="chain" id="PRO_5034382911" evidence="3">
    <location>
        <begin position="28"/>
        <end position="164"/>
    </location>
</feature>
<keyword evidence="2" id="KW-1133">Transmembrane helix</keyword>
<dbReference type="AlphaFoldDB" id="A0A8C8I4R7"/>
<feature type="signal peptide" evidence="3">
    <location>
        <begin position="1"/>
        <end position="27"/>
    </location>
</feature>
<reference evidence="4" key="2">
    <citation type="submission" date="2025-09" db="UniProtKB">
        <authorList>
            <consortium name="Ensembl"/>
        </authorList>
    </citation>
    <scope>IDENTIFICATION</scope>
</reference>
<keyword evidence="3" id="KW-0732">Signal</keyword>
<evidence type="ECO:0000256" key="1">
    <source>
        <dbReference type="SAM" id="MobiDB-lite"/>
    </source>
</evidence>
<sequence>MSLTAAASTMFLMTNFLMALSLGTHRAQLVQRMGWTCPRPFLARPLFLLFLVWGEVDEMSSYFNGGYGNQLVVCVNCKGAHGAGYVEVSRVRVVQKLSYAEAVKKVEEDGSRGRDHQRSGVSSRSVPAQRDKPTSDICFSKIGFLAFIVMFINCTAGMECSHRK</sequence>
<name>A0A8C8I4R7_ONCTS</name>
<evidence type="ECO:0000313" key="5">
    <source>
        <dbReference type="Proteomes" id="UP000694402"/>
    </source>
</evidence>